<gene>
    <name evidence="2" type="ORF">V5F30_00365</name>
</gene>
<dbReference type="Proteomes" id="UP001604043">
    <property type="component" value="Unassembled WGS sequence"/>
</dbReference>
<reference evidence="2 3" key="1">
    <citation type="submission" date="2024-02" db="EMBL/GenBank/DDBJ databases">
        <title>Expansion and revision of Xanthobacter and proposal of Roseixanthobacter gen. nov.</title>
        <authorList>
            <person name="Soltysiak M.P.M."/>
            <person name="Jalihal A."/>
            <person name="Ory A."/>
            <person name="Chrisophersen C."/>
            <person name="Lee A.D."/>
            <person name="Boulton J."/>
            <person name="Springer M."/>
        </authorList>
    </citation>
    <scope>NUCLEOTIDE SEQUENCE [LARGE SCALE GENOMIC DNA]</scope>
    <source>
        <strain evidence="2 3">CB5</strain>
    </source>
</reference>
<proteinExistence type="predicted"/>
<accession>A0ABW6ZBE3</accession>
<dbReference type="RefSeq" id="WP_394006981.1">
    <property type="nucleotide sequence ID" value="NZ_JBAFUR010000001.1"/>
</dbReference>
<organism evidence="2 3">
    <name type="scientific">Xanthobacter aminoxidans</name>
    <dbReference type="NCBI Taxonomy" id="186280"/>
    <lineage>
        <taxon>Bacteria</taxon>
        <taxon>Pseudomonadati</taxon>
        <taxon>Pseudomonadota</taxon>
        <taxon>Alphaproteobacteria</taxon>
        <taxon>Hyphomicrobiales</taxon>
        <taxon>Xanthobacteraceae</taxon>
        <taxon>Xanthobacter</taxon>
    </lineage>
</organism>
<evidence type="ECO:0000313" key="2">
    <source>
        <dbReference type="EMBL" id="MFG1250637.1"/>
    </source>
</evidence>
<feature type="domain" description="KilA-N DNA-binding" evidence="1">
    <location>
        <begin position="20"/>
        <end position="102"/>
    </location>
</feature>
<keyword evidence="3" id="KW-1185">Reference proteome</keyword>
<sequence length="283" mass="31195">MNDLTYTGNGGDGEDPAPRIEYRGKPVMTTEQLAKAYGVTPDHIYDGQRKNPDKFEEGYHFHKLTGADLKTFRSQPENSRVAHKFAAHLILWAEPGALRHAKLLESPKAWEVFSKLEDTYFMVKSGVVLPAPSPAGDASAKEVRLTMAHNLKLMKMAGFEGSRALIAANLATTRLTGFDHLEALGIPRLHDSAEDILLNATELGQRLNGLSAQTVNLHLQQLGFQMQEQTHKGKSRWALTQKGKDAGGALDAGAYSNKLGMYQQVRWPLSMVETLRSFLAGRA</sequence>
<dbReference type="Pfam" id="PF10543">
    <property type="entry name" value="ORF6N"/>
    <property type="match status" value="1"/>
</dbReference>
<evidence type="ECO:0000259" key="1">
    <source>
        <dbReference type="Pfam" id="PF10543"/>
    </source>
</evidence>
<comment type="caution">
    <text evidence="2">The sequence shown here is derived from an EMBL/GenBank/DDBJ whole genome shotgun (WGS) entry which is preliminary data.</text>
</comment>
<dbReference type="InterPro" id="IPR018873">
    <property type="entry name" value="KilA-N_DNA-bd_domain"/>
</dbReference>
<name>A0ABW6ZBE3_9HYPH</name>
<evidence type="ECO:0000313" key="3">
    <source>
        <dbReference type="Proteomes" id="UP001604043"/>
    </source>
</evidence>
<protein>
    <submittedName>
        <fullName evidence="2">ORF6N domain-containing protein</fullName>
    </submittedName>
</protein>
<dbReference type="EMBL" id="JBAFUR010000001">
    <property type="protein sequence ID" value="MFG1250637.1"/>
    <property type="molecule type" value="Genomic_DNA"/>
</dbReference>